<accession>A0ABN5ZJN9</accession>
<feature type="transmembrane region" description="Helical" evidence="1">
    <location>
        <begin position="20"/>
        <end position="43"/>
    </location>
</feature>
<reference evidence="2 3" key="1">
    <citation type="journal article" date="2019" name="Emerg. Microbes Infect.">
        <title>Comprehensive subspecies identification of 175 nontuberculous mycobacteria species based on 7547 genomic profiles.</title>
        <authorList>
            <person name="Matsumoto Y."/>
            <person name="Kinjo T."/>
            <person name="Motooka D."/>
            <person name="Nabeya D."/>
            <person name="Jung N."/>
            <person name="Uechi K."/>
            <person name="Horii T."/>
            <person name="Iida T."/>
            <person name="Fujita J."/>
            <person name="Nakamura S."/>
        </authorList>
    </citation>
    <scope>NUCLEOTIDE SEQUENCE [LARGE SCALE GENOMIC DNA]</scope>
    <source>
        <strain evidence="2 3">JCM 15653</strain>
    </source>
</reference>
<proteinExistence type="predicted"/>
<dbReference type="EMBL" id="AP022579">
    <property type="protein sequence ID" value="BBX94138.1"/>
    <property type="molecule type" value="Genomic_DNA"/>
</dbReference>
<keyword evidence="1" id="KW-0812">Transmembrane</keyword>
<sequence>MRRQYGAKVANVTAFEIATVVVGAVAALGVGAIAAAVITAVATNRRERGAWLRELQINANRDFYAAAQDIVTYVVTGSADEPLIDPNAPPSGAPDAIAIRATNLTQRHLEMMPVSEQRTVDLATTVVQALPCLAYQGVPLPGAATIAALSQRRLAIGAMTLLMVDLTGVMRQDVGLSGWRERRQFTKQKKSSQPVYAAMILSIVDRPHPPEDLGKLLWEWQVQDLSASTVPDTIAGYYVEAKRIPLKHPKGFEPQACAQKPRDGSWRFAIVRGLPTAVESEIIKDMVRLVTGHHNAFRPKHTGQWLSLPDGGRGYVWPSVGG</sequence>
<keyword evidence="3" id="KW-1185">Reference proteome</keyword>
<gene>
    <name evidence="2" type="ORF">MBOE_57870</name>
</gene>
<keyword evidence="1" id="KW-0472">Membrane</keyword>
<keyword evidence="1" id="KW-1133">Transmembrane helix</keyword>
<organism evidence="2 3">
    <name type="scientific">Mycolicibacterium boenickei</name>
    <dbReference type="NCBI Taxonomy" id="146017"/>
    <lineage>
        <taxon>Bacteria</taxon>
        <taxon>Bacillati</taxon>
        <taxon>Actinomycetota</taxon>
        <taxon>Actinomycetes</taxon>
        <taxon>Mycobacteriales</taxon>
        <taxon>Mycobacteriaceae</taxon>
        <taxon>Mycolicibacterium</taxon>
    </lineage>
</organism>
<evidence type="ECO:0000256" key="1">
    <source>
        <dbReference type="SAM" id="Phobius"/>
    </source>
</evidence>
<evidence type="ECO:0000313" key="3">
    <source>
        <dbReference type="Proteomes" id="UP000466683"/>
    </source>
</evidence>
<protein>
    <submittedName>
        <fullName evidence="2">Uncharacterized protein</fullName>
    </submittedName>
</protein>
<name>A0ABN5ZJN9_9MYCO</name>
<dbReference type="Proteomes" id="UP000466683">
    <property type="component" value="Chromosome"/>
</dbReference>
<evidence type="ECO:0000313" key="2">
    <source>
        <dbReference type="EMBL" id="BBX94138.1"/>
    </source>
</evidence>